<reference evidence="1" key="1">
    <citation type="journal article" date="2014" name="Int. J. Syst. Evol. Microbiol.">
        <title>Complete genome sequence of Corynebacterium casei LMG S-19264T (=DSM 44701T), isolated from a smear-ripened cheese.</title>
        <authorList>
            <consortium name="US DOE Joint Genome Institute (JGI-PGF)"/>
            <person name="Walter F."/>
            <person name="Albersmeier A."/>
            <person name="Kalinowski J."/>
            <person name="Ruckert C."/>
        </authorList>
    </citation>
    <scope>NUCLEOTIDE SEQUENCE</scope>
    <source>
        <strain evidence="1">NBRC 101628</strain>
    </source>
</reference>
<proteinExistence type="predicted"/>
<keyword evidence="2" id="KW-1185">Reference proteome</keyword>
<protein>
    <submittedName>
        <fullName evidence="1">Uncharacterized protein</fullName>
    </submittedName>
</protein>
<dbReference type="RefSeq" id="WP_095506666.1">
    <property type="nucleotide sequence ID" value="NZ_BSNC01000002.1"/>
</dbReference>
<sequence>MDSKRIDTFAELLLQAGQKGITTFQVIGKLKTPCPHHYARVLRRNGVPITRGSIYALPDQEAAQACLNWLNGERKKDGKRMLNEGECIYYLGKFPESKKAAC</sequence>
<comment type="caution">
    <text evidence="1">The sequence shown here is derived from an EMBL/GenBank/DDBJ whole genome shotgun (WGS) entry which is preliminary data.</text>
</comment>
<dbReference type="AlphaFoldDB" id="A0AA37RUD8"/>
<organism evidence="1 2">
    <name type="scientific">Paraferrimonas sedimenticola</name>
    <dbReference type="NCBI Taxonomy" id="375674"/>
    <lineage>
        <taxon>Bacteria</taxon>
        <taxon>Pseudomonadati</taxon>
        <taxon>Pseudomonadota</taxon>
        <taxon>Gammaproteobacteria</taxon>
        <taxon>Alteromonadales</taxon>
        <taxon>Ferrimonadaceae</taxon>
        <taxon>Paraferrimonas</taxon>
    </lineage>
</organism>
<dbReference type="Proteomes" id="UP001161422">
    <property type="component" value="Unassembled WGS sequence"/>
</dbReference>
<accession>A0AA37RUD8</accession>
<evidence type="ECO:0000313" key="1">
    <source>
        <dbReference type="EMBL" id="GLP95344.1"/>
    </source>
</evidence>
<reference evidence="1" key="2">
    <citation type="submission" date="2023-01" db="EMBL/GenBank/DDBJ databases">
        <title>Draft genome sequence of Paraferrimonas sedimenticola strain NBRC 101628.</title>
        <authorList>
            <person name="Sun Q."/>
            <person name="Mori K."/>
        </authorList>
    </citation>
    <scope>NUCLEOTIDE SEQUENCE</scope>
    <source>
        <strain evidence="1">NBRC 101628</strain>
    </source>
</reference>
<name>A0AA37RUD8_9GAMM</name>
<evidence type="ECO:0000313" key="2">
    <source>
        <dbReference type="Proteomes" id="UP001161422"/>
    </source>
</evidence>
<gene>
    <name evidence="1" type="ORF">GCM10007895_06500</name>
</gene>
<dbReference type="EMBL" id="BSNC01000002">
    <property type="protein sequence ID" value="GLP95344.1"/>
    <property type="molecule type" value="Genomic_DNA"/>
</dbReference>